<dbReference type="InterPro" id="IPR004843">
    <property type="entry name" value="Calcineurin-like_PHP"/>
</dbReference>
<evidence type="ECO:0000256" key="1">
    <source>
        <dbReference type="ARBA" id="ARBA00022723"/>
    </source>
</evidence>
<gene>
    <name evidence="6" type="ORF">SAMN05444142_10858</name>
</gene>
<evidence type="ECO:0000256" key="2">
    <source>
        <dbReference type="ARBA" id="ARBA00022801"/>
    </source>
</evidence>
<dbReference type="InterPro" id="IPR050884">
    <property type="entry name" value="CNP_phosphodiesterase-III"/>
</dbReference>
<keyword evidence="3" id="KW-0408">Iron</keyword>
<feature type="domain" description="Calcineurin-like phosphoesterase" evidence="5">
    <location>
        <begin position="1"/>
        <end position="198"/>
    </location>
</feature>
<protein>
    <submittedName>
        <fullName evidence="6">Diethylphosphate phosphodiesterase</fullName>
    </submittedName>
</protein>
<organism evidence="6 7">
    <name type="scientific">Lutimaribacter pacificus</name>
    <dbReference type="NCBI Taxonomy" id="391948"/>
    <lineage>
        <taxon>Bacteria</taxon>
        <taxon>Pseudomonadati</taxon>
        <taxon>Pseudomonadota</taxon>
        <taxon>Alphaproteobacteria</taxon>
        <taxon>Rhodobacterales</taxon>
        <taxon>Roseobacteraceae</taxon>
        <taxon>Lutimaribacter</taxon>
    </lineage>
</organism>
<dbReference type="CDD" id="cd07402">
    <property type="entry name" value="MPP_GpdQ"/>
    <property type="match status" value="1"/>
</dbReference>
<keyword evidence="7" id="KW-1185">Reference proteome</keyword>
<keyword evidence="1" id="KW-0479">Metal-binding</keyword>
<dbReference type="OrthoDB" id="651281at2"/>
<evidence type="ECO:0000313" key="6">
    <source>
        <dbReference type="EMBL" id="SHK71067.1"/>
    </source>
</evidence>
<proteinExistence type="inferred from homology"/>
<keyword evidence="2" id="KW-0378">Hydrolase</keyword>
<dbReference type="GO" id="GO:0046872">
    <property type="term" value="F:metal ion binding"/>
    <property type="evidence" value="ECO:0007669"/>
    <property type="project" value="UniProtKB-KW"/>
</dbReference>
<reference evidence="6 7" key="1">
    <citation type="submission" date="2016-11" db="EMBL/GenBank/DDBJ databases">
        <authorList>
            <person name="Varghese N."/>
            <person name="Submissions S."/>
        </authorList>
    </citation>
    <scope>NUCLEOTIDE SEQUENCE [LARGE SCALE GENOMIC DNA]</scope>
    <source>
        <strain evidence="6 7">DSM 29620</strain>
    </source>
</reference>
<evidence type="ECO:0000259" key="5">
    <source>
        <dbReference type="Pfam" id="PF00149"/>
    </source>
</evidence>
<name>A0A1H0L404_9RHOB</name>
<dbReference type="SUPFAM" id="SSF56300">
    <property type="entry name" value="Metallo-dependent phosphatases"/>
    <property type="match status" value="1"/>
</dbReference>
<accession>A0A1H0L404</accession>
<comment type="similarity">
    <text evidence="4">Belongs to the cyclic nucleotide phosphodiesterase class-III family.</text>
</comment>
<dbReference type="EMBL" id="FQZZ01000008">
    <property type="protein sequence ID" value="SHK71067.1"/>
    <property type="molecule type" value="Genomic_DNA"/>
</dbReference>
<dbReference type="Pfam" id="PF00149">
    <property type="entry name" value="Metallophos"/>
    <property type="match status" value="1"/>
</dbReference>
<evidence type="ECO:0000256" key="4">
    <source>
        <dbReference type="ARBA" id="ARBA00025742"/>
    </source>
</evidence>
<sequence length="269" mass="29428">MKIIHITDTHLVDKGQRLYNLDPAQRLAAVLTHVRDTQADADLLTITGDLTDRGEPGAYAMLGELLSDLPMPVRLLLGNHDDRAAFGAAFPGQPRDPGGYVQSVQQVPGLRDRLVFLDTNSPGENGGRFCESRANWLREALAEAPDAPLVVFLHHPPMDHGMRHFDNINFHDAARLMEVLDAHPGGVRHMFFGHIHIPFSGVMANGMGFTGGRGCSHQFRQEFENPAPDWIAGVPNYGIINITADMVTWHGVDTIEGEFLCATTPCAGP</sequence>
<dbReference type="InterPro" id="IPR029052">
    <property type="entry name" value="Metallo-depent_PP-like"/>
</dbReference>
<dbReference type="Proteomes" id="UP000324252">
    <property type="component" value="Unassembled WGS sequence"/>
</dbReference>
<dbReference type="AlphaFoldDB" id="A0A1H0L404"/>
<dbReference type="Gene3D" id="3.60.21.10">
    <property type="match status" value="1"/>
</dbReference>
<dbReference type="PANTHER" id="PTHR42988">
    <property type="entry name" value="PHOSPHOHYDROLASE"/>
    <property type="match status" value="1"/>
</dbReference>
<dbReference type="RefSeq" id="WP_149789100.1">
    <property type="nucleotide sequence ID" value="NZ_FNIO01000007.1"/>
</dbReference>
<dbReference type="InterPro" id="IPR026575">
    <property type="entry name" value="GpdQ/CpdA-like"/>
</dbReference>
<dbReference type="GO" id="GO:0004112">
    <property type="term" value="F:cyclic-nucleotide phosphodiesterase activity"/>
    <property type="evidence" value="ECO:0007669"/>
    <property type="project" value="InterPro"/>
</dbReference>
<dbReference type="PANTHER" id="PTHR42988:SF2">
    <property type="entry name" value="CYCLIC NUCLEOTIDE PHOSPHODIESTERASE CBUA0032-RELATED"/>
    <property type="match status" value="1"/>
</dbReference>
<evidence type="ECO:0000256" key="3">
    <source>
        <dbReference type="ARBA" id="ARBA00023004"/>
    </source>
</evidence>
<evidence type="ECO:0000313" key="7">
    <source>
        <dbReference type="Proteomes" id="UP000324252"/>
    </source>
</evidence>